<protein>
    <submittedName>
        <fullName evidence="2">Uncharacterized protein</fullName>
    </submittedName>
</protein>
<feature type="region of interest" description="Disordered" evidence="1">
    <location>
        <begin position="433"/>
        <end position="466"/>
    </location>
</feature>
<feature type="region of interest" description="Disordered" evidence="1">
    <location>
        <begin position="502"/>
        <end position="532"/>
    </location>
</feature>
<feature type="region of interest" description="Disordered" evidence="1">
    <location>
        <begin position="673"/>
        <end position="778"/>
    </location>
</feature>
<gene>
    <name evidence="2" type="ORF">AK812_SmicGene35404</name>
</gene>
<feature type="compositionally biased region" description="Basic and acidic residues" evidence="1">
    <location>
        <begin position="695"/>
        <end position="713"/>
    </location>
</feature>
<accession>A0A1Q9CLK9</accession>
<feature type="compositionally biased region" description="Basic residues" evidence="1">
    <location>
        <begin position="502"/>
        <end position="515"/>
    </location>
</feature>
<reference evidence="2 3" key="1">
    <citation type="submission" date="2016-02" db="EMBL/GenBank/DDBJ databases">
        <title>Genome analysis of coral dinoflagellate symbionts highlights evolutionary adaptations to a symbiotic lifestyle.</title>
        <authorList>
            <person name="Aranda M."/>
            <person name="Li Y."/>
            <person name="Liew Y.J."/>
            <person name="Baumgarten S."/>
            <person name="Simakov O."/>
            <person name="Wilson M."/>
            <person name="Piel J."/>
            <person name="Ashoor H."/>
            <person name="Bougouffa S."/>
            <person name="Bajic V.B."/>
            <person name="Ryu T."/>
            <person name="Ravasi T."/>
            <person name="Bayer T."/>
            <person name="Micklem G."/>
            <person name="Kim H."/>
            <person name="Bhak J."/>
            <person name="Lajeunesse T.C."/>
            <person name="Voolstra C.R."/>
        </authorList>
    </citation>
    <scope>NUCLEOTIDE SEQUENCE [LARGE SCALE GENOMIC DNA]</scope>
    <source>
        <strain evidence="2 3">CCMP2467</strain>
    </source>
</reference>
<dbReference type="AlphaFoldDB" id="A0A1Q9CLK9"/>
<keyword evidence="3" id="KW-1185">Reference proteome</keyword>
<name>A0A1Q9CLK9_SYMMI</name>
<evidence type="ECO:0000313" key="3">
    <source>
        <dbReference type="Proteomes" id="UP000186817"/>
    </source>
</evidence>
<proteinExistence type="predicted"/>
<evidence type="ECO:0000256" key="1">
    <source>
        <dbReference type="SAM" id="MobiDB-lite"/>
    </source>
</evidence>
<dbReference type="EMBL" id="LSRX01001092">
    <property type="protein sequence ID" value="OLP83800.1"/>
    <property type="molecule type" value="Genomic_DNA"/>
</dbReference>
<feature type="compositionally biased region" description="Basic and acidic residues" evidence="1">
    <location>
        <begin position="516"/>
        <end position="527"/>
    </location>
</feature>
<feature type="compositionally biased region" description="Basic residues" evidence="1">
    <location>
        <begin position="439"/>
        <end position="455"/>
    </location>
</feature>
<sequence>MCSSYRFQQFMNLHRGNGDMLRWITRFQLSVQRMQEAWKDTYLPITDPMNAEVRALIAGLPAEEQGTITNDEAMERANERLRDKHARTIPITANLVALIFVSLSDLTQDQRSRWQAGLLAREPESLWVGKGFGSGRFYSTIVLCTSACLSTRRVGGFWFVFMELRGIHDEDGFAGSVACESFAYHPEVEQVVCAERAPEWLLVGVAPFGDEMRVDFFDRDLVYNPLLAPSGHGGRKTFLVIEEGYLDNQEGFWVEDEEDGAEGFLEADEAMECCRAVSQRHTVDICSRGKCGLRHGRFCWLRNAVELRAHLGDDVIPELGDTCKGPHTMFARGHACECVVFETKVLNGFKRHLHEWHWQAECNQAVLGSALRPVFPRQSLAKDANRLLAPESAQRVLSHAPAEWGTRRASLDFHRSHEGKLLVVSEAFPRKENEARIQRPAKRQRKRPKRIRRKTLLQEENLADNNTEAWQAEGQWHDESWQESSWDDWSWDYAEESYAAKGKGKKGKKGKGKGKYGKDGKDGKGGSKDGAANLADSAQGSAAIAATTTFYTEHLNLNDFWAMTSRVAAQYLMKNKCKQKLIICMYDREFAVQSTEFDIVEQGTRGTRESRLCKFATDDEWVVDENKMELIRVHKKMRQSKYDPKNGHTPIPLEFLDTQRKTIMEFSKEKIVTQEDDWGSTERGSTKTPEYWRGSPEDIVSKGKPEDSSKDWEIAGGFPLGKAAPPSISEDDPDLHEYAPSEPGEPLSEEDRASVAGTRGVKGLSSVQAYAGKTERRG</sequence>
<evidence type="ECO:0000313" key="2">
    <source>
        <dbReference type="EMBL" id="OLP83800.1"/>
    </source>
</evidence>
<comment type="caution">
    <text evidence="2">The sequence shown here is derived from an EMBL/GenBank/DDBJ whole genome shotgun (WGS) entry which is preliminary data.</text>
</comment>
<organism evidence="2 3">
    <name type="scientific">Symbiodinium microadriaticum</name>
    <name type="common">Dinoflagellate</name>
    <name type="synonym">Zooxanthella microadriatica</name>
    <dbReference type="NCBI Taxonomy" id="2951"/>
    <lineage>
        <taxon>Eukaryota</taxon>
        <taxon>Sar</taxon>
        <taxon>Alveolata</taxon>
        <taxon>Dinophyceae</taxon>
        <taxon>Suessiales</taxon>
        <taxon>Symbiodiniaceae</taxon>
        <taxon>Symbiodinium</taxon>
    </lineage>
</organism>
<dbReference type="Proteomes" id="UP000186817">
    <property type="component" value="Unassembled WGS sequence"/>
</dbReference>